<comment type="caution">
    <text evidence="2">The sequence shown here is derived from an EMBL/GenBank/DDBJ whole genome shotgun (WGS) entry which is preliminary data.</text>
</comment>
<evidence type="ECO:0000313" key="2">
    <source>
        <dbReference type="EMBL" id="MCV2864011.1"/>
    </source>
</evidence>
<proteinExistence type="predicted"/>
<feature type="transmembrane region" description="Helical" evidence="1">
    <location>
        <begin position="54"/>
        <end position="74"/>
    </location>
</feature>
<protein>
    <recommendedName>
        <fullName evidence="4">NfeD-like C-terminal domain-containing protein</fullName>
    </recommendedName>
</protein>
<sequence>MEFWQLWWVWLTAGVVLAILEVAVPGFIFLGFAGGATLTGIGIWLGLVGGTLPALLLVFAVASLASWAVLRAIFGRRRGQVKIWEKDINDN</sequence>
<gene>
    <name evidence="2" type="ORF">OE647_04560</name>
</gene>
<evidence type="ECO:0008006" key="4">
    <source>
        <dbReference type="Google" id="ProtNLM"/>
    </source>
</evidence>
<feature type="transmembrane region" description="Helical" evidence="1">
    <location>
        <begin position="6"/>
        <end position="24"/>
    </location>
</feature>
<dbReference type="RefSeq" id="WP_263720478.1">
    <property type="nucleotide sequence ID" value="NZ_JAOWLA010000003.1"/>
</dbReference>
<evidence type="ECO:0000256" key="1">
    <source>
        <dbReference type="SAM" id="Phobius"/>
    </source>
</evidence>
<name>A0ABT2YYQ8_9RHOB</name>
<accession>A0ABT2YYQ8</accession>
<keyword evidence="1" id="KW-0472">Membrane</keyword>
<dbReference type="EMBL" id="JAOWLA010000003">
    <property type="protein sequence ID" value="MCV2864011.1"/>
    <property type="molecule type" value="Genomic_DNA"/>
</dbReference>
<evidence type="ECO:0000313" key="3">
    <source>
        <dbReference type="Proteomes" id="UP001652503"/>
    </source>
</evidence>
<dbReference type="Proteomes" id="UP001652503">
    <property type="component" value="Unassembled WGS sequence"/>
</dbReference>
<reference evidence="2 3" key="1">
    <citation type="submission" date="2022-10" db="EMBL/GenBank/DDBJ databases">
        <title>Defluviimonas sp. nov., isolated from ocean surface water.</title>
        <authorList>
            <person name="He W."/>
            <person name="Wang L."/>
            <person name="Zhang D.-F."/>
        </authorList>
    </citation>
    <scope>NUCLEOTIDE SEQUENCE [LARGE SCALE GENOMIC DNA]</scope>
    <source>
        <strain evidence="2 3">WL0075</strain>
    </source>
</reference>
<organism evidence="2 3">
    <name type="scientific">Albidovulum sediminicola</name>
    <dbReference type="NCBI Taxonomy" id="2984331"/>
    <lineage>
        <taxon>Bacteria</taxon>
        <taxon>Pseudomonadati</taxon>
        <taxon>Pseudomonadota</taxon>
        <taxon>Alphaproteobacteria</taxon>
        <taxon>Rhodobacterales</taxon>
        <taxon>Paracoccaceae</taxon>
        <taxon>Albidovulum</taxon>
    </lineage>
</organism>
<keyword evidence="1" id="KW-0812">Transmembrane</keyword>
<keyword evidence="3" id="KW-1185">Reference proteome</keyword>
<keyword evidence="1" id="KW-1133">Transmembrane helix</keyword>